<accession>A0ABV4W6A9</accession>
<dbReference type="RefSeq" id="WP_374813998.1">
    <property type="nucleotide sequence ID" value="NZ_JBHFLD010000010.1"/>
</dbReference>
<organism evidence="2 3">
    <name type="scientific">Marinobacter shengliensis</name>
    <dbReference type="NCBI Taxonomy" id="1389223"/>
    <lineage>
        <taxon>Bacteria</taxon>
        <taxon>Pseudomonadati</taxon>
        <taxon>Pseudomonadota</taxon>
        <taxon>Gammaproteobacteria</taxon>
        <taxon>Pseudomonadales</taxon>
        <taxon>Marinobacteraceae</taxon>
        <taxon>Marinobacter</taxon>
    </lineage>
</organism>
<keyword evidence="1" id="KW-0812">Transmembrane</keyword>
<keyword evidence="1" id="KW-0472">Membrane</keyword>
<feature type="transmembrane region" description="Helical" evidence="1">
    <location>
        <begin position="52"/>
        <end position="73"/>
    </location>
</feature>
<protein>
    <submittedName>
        <fullName evidence="2">Uncharacterized protein</fullName>
    </submittedName>
</protein>
<keyword evidence="1" id="KW-1133">Transmembrane helix</keyword>
<keyword evidence="3" id="KW-1185">Reference proteome</keyword>
<feature type="transmembrane region" description="Helical" evidence="1">
    <location>
        <begin position="85"/>
        <end position="104"/>
    </location>
</feature>
<sequence>MDTIPRFKKIEVLSLGIVLPVLLSGYTVLLLLNSEAVFWGRSSTVIYQGDSAFFVSLLWFGVSGLLAGHFWLRHLRLLRPSRHRVLMWASLILVLVGLASAISLV</sequence>
<dbReference type="Proteomes" id="UP001576762">
    <property type="component" value="Unassembled WGS sequence"/>
</dbReference>
<evidence type="ECO:0000256" key="1">
    <source>
        <dbReference type="SAM" id="Phobius"/>
    </source>
</evidence>
<feature type="transmembrane region" description="Helical" evidence="1">
    <location>
        <begin position="12"/>
        <end position="32"/>
    </location>
</feature>
<comment type="caution">
    <text evidence="2">The sequence shown here is derived from an EMBL/GenBank/DDBJ whole genome shotgun (WGS) entry which is preliminary data.</text>
</comment>
<evidence type="ECO:0000313" key="3">
    <source>
        <dbReference type="Proteomes" id="UP001576762"/>
    </source>
</evidence>
<proteinExistence type="predicted"/>
<evidence type="ECO:0000313" key="2">
    <source>
        <dbReference type="EMBL" id="MFB2715715.1"/>
    </source>
</evidence>
<gene>
    <name evidence="2" type="ORF">ACE05E_09475</name>
</gene>
<reference evidence="2 3" key="1">
    <citation type="submission" date="2024-09" db="EMBL/GenBank/DDBJ databases">
        <title>Draft genome sequences of 6 high pH adapted Marinobacter shengliensis sp. isolated from Mariana forearc serpentinite mud volcanoes.</title>
        <authorList>
            <person name="Elkassas S."/>
            <person name="Serres M."/>
            <person name="Michael N."/>
            <person name="Amina P."/>
            <person name="Teodora Z."/>
            <person name="Julie H."/>
        </authorList>
    </citation>
    <scope>NUCLEOTIDE SEQUENCE [LARGE SCALE GENOMIC DNA]</scope>
    <source>
        <strain evidence="2 3">EB4</strain>
    </source>
</reference>
<name>A0ABV4W6A9_9GAMM</name>
<dbReference type="EMBL" id="JBHFLD010000010">
    <property type="protein sequence ID" value="MFB2715715.1"/>
    <property type="molecule type" value="Genomic_DNA"/>
</dbReference>